<keyword evidence="1" id="KW-0732">Signal</keyword>
<accession>A0A811L155</accession>
<organism evidence="2 3">
    <name type="scientific">Bursaphelenchus okinawaensis</name>
    <dbReference type="NCBI Taxonomy" id="465554"/>
    <lineage>
        <taxon>Eukaryota</taxon>
        <taxon>Metazoa</taxon>
        <taxon>Ecdysozoa</taxon>
        <taxon>Nematoda</taxon>
        <taxon>Chromadorea</taxon>
        <taxon>Rhabditida</taxon>
        <taxon>Tylenchina</taxon>
        <taxon>Tylenchomorpha</taxon>
        <taxon>Aphelenchoidea</taxon>
        <taxon>Aphelenchoididae</taxon>
        <taxon>Bursaphelenchus</taxon>
    </lineage>
</organism>
<name>A0A811L155_9BILA</name>
<dbReference type="Proteomes" id="UP000614601">
    <property type="component" value="Unassembled WGS sequence"/>
</dbReference>
<evidence type="ECO:0000313" key="3">
    <source>
        <dbReference type="Proteomes" id="UP000614601"/>
    </source>
</evidence>
<evidence type="ECO:0000256" key="1">
    <source>
        <dbReference type="SAM" id="SignalP"/>
    </source>
</evidence>
<dbReference type="OrthoDB" id="10525078at2759"/>
<keyword evidence="3" id="KW-1185">Reference proteome</keyword>
<dbReference type="EMBL" id="CAJFDH010000004">
    <property type="protein sequence ID" value="CAD5221291.1"/>
    <property type="molecule type" value="Genomic_DNA"/>
</dbReference>
<dbReference type="Proteomes" id="UP000783686">
    <property type="component" value="Unassembled WGS sequence"/>
</dbReference>
<evidence type="ECO:0000313" key="2">
    <source>
        <dbReference type="EMBL" id="CAD5221291.1"/>
    </source>
</evidence>
<dbReference type="EMBL" id="CAJFCW020000004">
    <property type="protein sequence ID" value="CAG9114869.1"/>
    <property type="molecule type" value="Genomic_DNA"/>
</dbReference>
<comment type="caution">
    <text evidence="2">The sequence shown here is derived from an EMBL/GenBank/DDBJ whole genome shotgun (WGS) entry which is preliminary data.</text>
</comment>
<sequence length="197" mass="19542">MKLTSILILFFIETSGAQALRCLTCEGSQCSYTGPLISEECPPAVHLCYALSNDNGDLYQFGCSYTDCSRIRVHHIFNKCDVCDTNDCLPLHLSQRRGGAVGSGGSLNYNRGGSGTGGSVGGYGNVGSIGSGGSVGYGNGQGIGTGGAVGAYGNSGGIGSGVGYGNGGRRGDIGTGGSIHGGGRSGAIGTGVRVALS</sequence>
<feature type="signal peptide" evidence="1">
    <location>
        <begin position="1"/>
        <end position="19"/>
    </location>
</feature>
<dbReference type="AlphaFoldDB" id="A0A811L155"/>
<proteinExistence type="predicted"/>
<reference evidence="2" key="1">
    <citation type="submission" date="2020-09" db="EMBL/GenBank/DDBJ databases">
        <authorList>
            <person name="Kikuchi T."/>
        </authorList>
    </citation>
    <scope>NUCLEOTIDE SEQUENCE</scope>
    <source>
        <strain evidence="2">SH1</strain>
    </source>
</reference>
<protein>
    <submittedName>
        <fullName evidence="2">Uncharacterized protein</fullName>
    </submittedName>
</protein>
<feature type="chain" id="PRO_5036221233" evidence="1">
    <location>
        <begin position="20"/>
        <end position="197"/>
    </location>
</feature>
<gene>
    <name evidence="2" type="ORF">BOKJ2_LOCUS9371</name>
</gene>